<dbReference type="PROSITE" id="PS50090">
    <property type="entry name" value="MYB_LIKE"/>
    <property type="match status" value="1"/>
</dbReference>
<reference evidence="10 11" key="1">
    <citation type="submission" date="2021-06" db="EMBL/GenBank/DDBJ databases">
        <title>Candida outbreak in Lebanon.</title>
        <authorList>
            <person name="Finianos M."/>
        </authorList>
    </citation>
    <scope>NUCLEOTIDE SEQUENCE [LARGE SCALE GENOMIC DNA]</scope>
    <source>
        <strain evidence="10">CA3LBN</strain>
    </source>
</reference>
<dbReference type="PANTHER" id="PTHR13992">
    <property type="entry name" value="NUCLEAR RECEPTOR CO-REPRESSOR RELATED NCOR"/>
    <property type="match status" value="1"/>
</dbReference>
<evidence type="ECO:0000256" key="3">
    <source>
        <dbReference type="ARBA" id="ARBA00023274"/>
    </source>
</evidence>
<dbReference type="Pfam" id="PF00380">
    <property type="entry name" value="Ribosomal_S9"/>
    <property type="match status" value="1"/>
</dbReference>
<accession>A0ABX8I4P3</accession>
<feature type="compositionally biased region" description="Gly residues" evidence="7">
    <location>
        <begin position="1"/>
        <end position="11"/>
    </location>
</feature>
<feature type="compositionally biased region" description="Basic and acidic residues" evidence="7">
    <location>
        <begin position="941"/>
        <end position="954"/>
    </location>
</feature>
<proteinExistence type="inferred from homology"/>
<dbReference type="Gene3D" id="1.10.10.60">
    <property type="entry name" value="Homeodomain-like"/>
    <property type="match status" value="2"/>
</dbReference>
<feature type="compositionally biased region" description="Polar residues" evidence="7">
    <location>
        <begin position="358"/>
        <end position="371"/>
    </location>
</feature>
<feature type="compositionally biased region" description="Basic and acidic residues" evidence="7">
    <location>
        <begin position="273"/>
        <end position="298"/>
    </location>
</feature>
<feature type="compositionally biased region" description="Basic and acidic residues" evidence="7">
    <location>
        <begin position="178"/>
        <end position="187"/>
    </location>
</feature>
<feature type="domain" description="Myb-like" evidence="8">
    <location>
        <begin position="859"/>
        <end position="901"/>
    </location>
</feature>
<feature type="compositionally biased region" description="Basic and acidic residues" evidence="7">
    <location>
        <begin position="231"/>
        <end position="250"/>
    </location>
</feature>
<sequence length="1427" mass="160166">MSSGPSRGGPPLGRDQPRYSGSKPSYGYNSKYYNERSSGGAFGSYNASKREPSGEYYGYPSSGRDYRERDTRDLRDPRDHRETWDYKDSTSRDVTNNSNIPRDSARDSWRSDRPKASLSSSGPSSRAYSSRFSSNNAPPASRGSGLGSGSLSNSGPDYKRERYDYDNEDSYGSRWKSYPRDPRDKPRSLSGSRPYSSKEKRSSGLTNSLGNKRGDSYYPSKSSYPSNANRYQDRYTDRYDRRNDTEDGRSEYNGSVEDYNDADEGGPYYGENRYYREESREPEESYHGEDREDVNMKEGEDESDKETETETKTTDETDKADAELEAKKISESVVHDLKTMEASHEHHAKHLEGIPLQDPSSETPLKTTNEVGTEAAKPIIKDEELPSSVPYSAPKTVDIKPAVDYSTLRSIEKLKSVKVSPEDLNTMDYPKGCYRPLTELDHKLEVLKNEFNHAKEHDEDESFLRFSLAKPLANLSDYPFFYQNLQQFASKFKRIRALYDRREHNVKKKRLSLWIKYNTLDKENEKRCEKMEEQIKIIHPPDDDSRRELESIDIRAKTNDAAPDAQSPTEPQAPSGRRGRRHGDLVTTEAEFQEILKSLENEQNEDPLGKAQRVSAKIPDLILDPVERQSFIFMDSNNIVHDKENWASRIKSDFMDNFTEQEHDAFCEAFCRAPKRFGEISRLIGGLRSAEECVVHYYMTKKAVNYKYLVSQFKKRSARKPSRRKSKFKDQDVSSSATTDAAPVEATDSGKDTEAAMTPEIGVPPIEPVDEVKRKRIADGQVAPDSGVELPPKKKSRRRKDEEMPPSSAAVDQSKDLHDQVLAPIESTAPQANVLTSPSVDRSNGSVLEDKRKAITSYWSITEVNDFPRLLAEFGSKWSIIAKKLSTKTATMVRNYYQRNAEKYGWQSLVLEADGRSAQGAGDPHSQISNIDATIVVKPQRRPEEYTPGRRPEEYNGTYESVAQPPKFSDVPVGMFQHPFQASPPKRASVGSLLSGPPPVMYEQASNVSQVPQVSSSSLPPAVSLPPVLPAPISPPAKHGGVKPSIMSLLNSDSSSSPSSSSISQPATSAPAPAPAPAPPKPGNLASLLNSSSSPVRPPDPPSKPDIPSEAPRKNSIKSLLHDLCVQGCRSLRRLFSSTVVRSQETLEERPLVPQKVRPATHTISRSLPYTQISNAEMERLRVVPALKTFFGGNPYHDSVMSRLNRLLEKHHRLPRRVLDEREAKEISFISSAEYKSRANSGSRIRPVHYKEFVQALQKLRSIEPELMPHDVIQTLDEFTKKTSDEKKVAQSFVKTLDEFGRANTVGKRKDAVANISMVRGEGLILVNGKKMTEYFTRTLDTGKLVYPFQVVAQESEYNVFITCSGGGVSGQAEACMYGIAKALVVFNPLLKPRLRKAGLMTRDNRIVERKKPGKLKARKSPTWVKR</sequence>
<organism evidence="10 11">
    <name type="scientific">Candidozyma haemuli</name>
    <dbReference type="NCBI Taxonomy" id="45357"/>
    <lineage>
        <taxon>Eukaryota</taxon>
        <taxon>Fungi</taxon>
        <taxon>Dikarya</taxon>
        <taxon>Ascomycota</taxon>
        <taxon>Saccharomycotina</taxon>
        <taxon>Pichiomycetes</taxon>
        <taxon>Metschnikowiaceae</taxon>
        <taxon>Candidozyma</taxon>
    </lineage>
</organism>
<feature type="domain" description="SANT" evidence="9">
    <location>
        <begin position="653"/>
        <end position="705"/>
    </location>
</feature>
<feature type="region of interest" description="Disordered" evidence="7">
    <location>
        <begin position="1034"/>
        <end position="1113"/>
    </location>
</feature>
<dbReference type="InterPro" id="IPR023035">
    <property type="entry name" value="Ribosomal_uS9_bac/plastid"/>
</dbReference>
<dbReference type="PROSITE" id="PS51293">
    <property type="entry name" value="SANT"/>
    <property type="match status" value="1"/>
</dbReference>
<evidence type="ECO:0000256" key="1">
    <source>
        <dbReference type="ARBA" id="ARBA00005251"/>
    </source>
</evidence>
<keyword evidence="3 6" id="KW-0687">Ribonucleoprotein</keyword>
<feature type="compositionally biased region" description="Low complexity" evidence="7">
    <location>
        <begin position="117"/>
        <end position="134"/>
    </location>
</feature>
<feature type="compositionally biased region" description="Low complexity" evidence="7">
    <location>
        <begin position="1084"/>
        <end position="1095"/>
    </location>
</feature>
<feature type="region of interest" description="Disordered" evidence="7">
    <location>
        <begin position="1"/>
        <end position="330"/>
    </location>
</feature>
<evidence type="ECO:0000259" key="8">
    <source>
        <dbReference type="PROSITE" id="PS50090"/>
    </source>
</evidence>
<dbReference type="InterPro" id="IPR051571">
    <property type="entry name" value="N-CoR_corepressor"/>
</dbReference>
<dbReference type="NCBIfam" id="NF001099">
    <property type="entry name" value="PRK00132.1"/>
    <property type="match status" value="1"/>
</dbReference>
<feature type="region of interest" description="Disordered" evidence="7">
    <location>
        <begin position="557"/>
        <end position="584"/>
    </location>
</feature>
<feature type="region of interest" description="Disordered" evidence="7">
    <location>
        <begin position="352"/>
        <end position="387"/>
    </location>
</feature>
<protein>
    <recommendedName>
        <fullName evidence="4">Small ribosomal subunit protein uS9m</fullName>
    </recommendedName>
    <alternativeName>
        <fullName evidence="5">37S ribosomal protein S9, mitochondrial</fullName>
    </alternativeName>
</protein>
<keyword evidence="2 6" id="KW-0689">Ribosomal protein</keyword>
<evidence type="ECO:0000256" key="2">
    <source>
        <dbReference type="ARBA" id="ARBA00022980"/>
    </source>
</evidence>
<evidence type="ECO:0000256" key="5">
    <source>
        <dbReference type="ARBA" id="ARBA00042623"/>
    </source>
</evidence>
<comment type="similarity">
    <text evidence="1 6">Belongs to the universal ribosomal protein uS9 family.</text>
</comment>
<dbReference type="InterPro" id="IPR020574">
    <property type="entry name" value="Ribosomal_uS9_CS"/>
</dbReference>
<dbReference type="EMBL" id="CP076662">
    <property type="protein sequence ID" value="QWU88261.1"/>
    <property type="molecule type" value="Genomic_DNA"/>
</dbReference>
<dbReference type="InterPro" id="IPR017884">
    <property type="entry name" value="SANT_dom"/>
</dbReference>
<evidence type="ECO:0000313" key="11">
    <source>
        <dbReference type="Proteomes" id="UP000825434"/>
    </source>
</evidence>
<feature type="compositionally biased region" description="Basic and acidic residues" evidence="7">
    <location>
        <begin position="64"/>
        <end position="91"/>
    </location>
</feature>
<dbReference type="InterPro" id="IPR000754">
    <property type="entry name" value="Ribosomal_uS9"/>
</dbReference>
<feature type="region of interest" description="Disordered" evidence="7">
    <location>
        <begin position="719"/>
        <end position="815"/>
    </location>
</feature>
<dbReference type="Pfam" id="PF00249">
    <property type="entry name" value="Myb_DNA-binding"/>
    <property type="match status" value="1"/>
</dbReference>
<feature type="compositionally biased region" description="Pro residues" evidence="7">
    <location>
        <begin position="1072"/>
        <end position="1082"/>
    </location>
</feature>
<dbReference type="SUPFAM" id="SSF54211">
    <property type="entry name" value="Ribosomal protein S5 domain 2-like"/>
    <property type="match status" value="1"/>
</dbReference>
<dbReference type="Gene3D" id="3.30.230.10">
    <property type="match status" value="1"/>
</dbReference>
<name>A0ABX8I4P3_9ASCO</name>
<evidence type="ECO:0000256" key="4">
    <source>
        <dbReference type="ARBA" id="ARBA00039318"/>
    </source>
</evidence>
<dbReference type="InterPro" id="IPR014721">
    <property type="entry name" value="Ribsml_uS5_D2-typ_fold_subgr"/>
</dbReference>
<dbReference type="CDD" id="cd00167">
    <property type="entry name" value="SANT"/>
    <property type="match status" value="2"/>
</dbReference>
<evidence type="ECO:0000259" key="9">
    <source>
        <dbReference type="PROSITE" id="PS51293"/>
    </source>
</evidence>
<evidence type="ECO:0000256" key="6">
    <source>
        <dbReference type="RuleBase" id="RU003815"/>
    </source>
</evidence>
<feature type="region of interest" description="Disordered" evidence="7">
    <location>
        <begin position="940"/>
        <end position="995"/>
    </location>
</feature>
<keyword evidence="11" id="KW-1185">Reference proteome</keyword>
<dbReference type="InterPro" id="IPR020568">
    <property type="entry name" value="Ribosomal_Su5_D2-typ_SF"/>
</dbReference>
<feature type="compositionally biased region" description="Low complexity" evidence="7">
    <location>
        <begin position="1052"/>
        <end position="1071"/>
    </location>
</feature>
<feature type="compositionally biased region" description="Basic and acidic residues" evidence="7">
    <location>
        <begin position="103"/>
        <end position="115"/>
    </location>
</feature>
<feature type="compositionally biased region" description="Low complexity" evidence="7">
    <location>
        <begin position="216"/>
        <end position="230"/>
    </location>
</feature>
<dbReference type="InterPro" id="IPR001005">
    <property type="entry name" value="SANT/Myb"/>
</dbReference>
<evidence type="ECO:0000313" key="10">
    <source>
        <dbReference type="EMBL" id="QWU88261.1"/>
    </source>
</evidence>
<dbReference type="SUPFAM" id="SSF46689">
    <property type="entry name" value="Homeodomain-like"/>
    <property type="match status" value="2"/>
</dbReference>
<feature type="compositionally biased region" description="Polar residues" evidence="7">
    <location>
        <begin position="92"/>
        <end position="101"/>
    </location>
</feature>
<feature type="compositionally biased region" description="Polar residues" evidence="7">
    <location>
        <begin position="27"/>
        <end position="37"/>
    </location>
</feature>
<gene>
    <name evidence="10" type="ORF">CA3LBN_002526</name>
</gene>
<dbReference type="PANTHER" id="PTHR13992:SF39">
    <property type="entry name" value="SMRTER, ISOFORM G"/>
    <property type="match status" value="1"/>
</dbReference>
<dbReference type="PROSITE" id="PS00360">
    <property type="entry name" value="RIBOSOMAL_S9"/>
    <property type="match status" value="1"/>
</dbReference>
<dbReference type="InterPro" id="IPR009057">
    <property type="entry name" value="Homeodomain-like_sf"/>
</dbReference>
<dbReference type="Proteomes" id="UP000825434">
    <property type="component" value="Chromosome 2"/>
</dbReference>
<feature type="compositionally biased region" description="Pro residues" evidence="7">
    <location>
        <begin position="1096"/>
        <end position="1105"/>
    </location>
</feature>
<feature type="compositionally biased region" description="Basic and acidic residues" evidence="7">
    <location>
        <begin position="306"/>
        <end position="330"/>
    </location>
</feature>
<dbReference type="SMART" id="SM00717">
    <property type="entry name" value="SANT"/>
    <property type="match status" value="2"/>
</dbReference>
<evidence type="ECO:0000256" key="7">
    <source>
        <dbReference type="SAM" id="MobiDB-lite"/>
    </source>
</evidence>